<gene>
    <name evidence="1" type="ORF">DFH08DRAFT_619013</name>
</gene>
<protein>
    <submittedName>
        <fullName evidence="1">Uncharacterized protein</fullName>
    </submittedName>
</protein>
<proteinExistence type="predicted"/>
<evidence type="ECO:0000313" key="1">
    <source>
        <dbReference type="EMBL" id="KAJ7306234.1"/>
    </source>
</evidence>
<accession>A0AAD7EAJ7</accession>
<reference evidence="1" key="1">
    <citation type="submission" date="2023-03" db="EMBL/GenBank/DDBJ databases">
        <title>Massive genome expansion in bonnet fungi (Mycena s.s.) driven by repeated elements and novel gene families across ecological guilds.</title>
        <authorList>
            <consortium name="Lawrence Berkeley National Laboratory"/>
            <person name="Harder C.B."/>
            <person name="Miyauchi S."/>
            <person name="Viragh M."/>
            <person name="Kuo A."/>
            <person name="Thoen E."/>
            <person name="Andreopoulos B."/>
            <person name="Lu D."/>
            <person name="Skrede I."/>
            <person name="Drula E."/>
            <person name="Henrissat B."/>
            <person name="Morin E."/>
            <person name="Kohler A."/>
            <person name="Barry K."/>
            <person name="LaButti K."/>
            <person name="Morin E."/>
            <person name="Salamov A."/>
            <person name="Lipzen A."/>
            <person name="Mereny Z."/>
            <person name="Hegedus B."/>
            <person name="Baldrian P."/>
            <person name="Stursova M."/>
            <person name="Weitz H."/>
            <person name="Taylor A."/>
            <person name="Grigoriev I.V."/>
            <person name="Nagy L.G."/>
            <person name="Martin F."/>
            <person name="Kauserud H."/>
        </authorList>
    </citation>
    <scope>NUCLEOTIDE SEQUENCE</scope>
    <source>
        <strain evidence="1">CBHHK002</strain>
    </source>
</reference>
<comment type="caution">
    <text evidence="1">The sequence shown here is derived from an EMBL/GenBank/DDBJ whole genome shotgun (WGS) entry which is preliminary data.</text>
</comment>
<organism evidence="1 2">
    <name type="scientific">Mycena albidolilacea</name>
    <dbReference type="NCBI Taxonomy" id="1033008"/>
    <lineage>
        <taxon>Eukaryota</taxon>
        <taxon>Fungi</taxon>
        <taxon>Dikarya</taxon>
        <taxon>Basidiomycota</taxon>
        <taxon>Agaricomycotina</taxon>
        <taxon>Agaricomycetes</taxon>
        <taxon>Agaricomycetidae</taxon>
        <taxon>Agaricales</taxon>
        <taxon>Marasmiineae</taxon>
        <taxon>Mycenaceae</taxon>
        <taxon>Mycena</taxon>
    </lineage>
</organism>
<evidence type="ECO:0000313" key="2">
    <source>
        <dbReference type="Proteomes" id="UP001218218"/>
    </source>
</evidence>
<dbReference type="AlphaFoldDB" id="A0AAD7EAJ7"/>
<sequence length="84" mass="9654">LLLFIGAQLEDEDIPHRTKLSQLISTRFNIEYTAMIDEIQNSLGRVSFTDDIWTRVNLDSHLAITAHYIVKDTRGNLILKTQLV</sequence>
<name>A0AAD7EAJ7_9AGAR</name>
<feature type="non-terminal residue" evidence="1">
    <location>
        <position position="84"/>
    </location>
</feature>
<keyword evidence="2" id="KW-1185">Reference proteome</keyword>
<feature type="non-terminal residue" evidence="1">
    <location>
        <position position="1"/>
    </location>
</feature>
<dbReference type="Proteomes" id="UP001218218">
    <property type="component" value="Unassembled WGS sequence"/>
</dbReference>
<dbReference type="EMBL" id="JARIHO010000094">
    <property type="protein sequence ID" value="KAJ7306234.1"/>
    <property type="molecule type" value="Genomic_DNA"/>
</dbReference>